<dbReference type="EMBL" id="KV581170">
    <property type="protein sequence ID" value="OPL33903.1"/>
    <property type="molecule type" value="Genomic_DNA"/>
</dbReference>
<accession>A0A3L5TVP9</accession>
<evidence type="ECO:0000313" key="2">
    <source>
        <dbReference type="EMBL" id="OPL33903.1"/>
    </source>
</evidence>
<evidence type="ECO:0000256" key="1">
    <source>
        <dbReference type="SAM" id="Phobius"/>
    </source>
</evidence>
<proteinExistence type="predicted"/>
<protein>
    <submittedName>
        <fullName evidence="2">Uncharacterized protein</fullName>
    </submittedName>
</protein>
<keyword evidence="1" id="KW-1133">Transmembrane helix</keyword>
<reference evidence="2 3" key="1">
    <citation type="journal article" date="2016" name="PLoS ONE">
        <title>A First Insight into the Genome of the Filter-Feeder Mussel Mytilus galloprovincialis.</title>
        <authorList>
            <person name="Murgarella M."/>
            <person name="Puiu D."/>
            <person name="Novoa B."/>
            <person name="Figueras A."/>
            <person name="Posada D."/>
            <person name="Canchaya C."/>
        </authorList>
    </citation>
    <scope>NUCLEOTIDE SEQUENCE [LARGE SCALE GENOMIC DNA]</scope>
    <source>
        <tissue evidence="2">Muscle</tissue>
    </source>
</reference>
<evidence type="ECO:0000313" key="3">
    <source>
        <dbReference type="Proteomes" id="UP000266721"/>
    </source>
</evidence>
<sequence length="333" mass="37004">LDKKAGDRYQACHVRQTCMLQENAKTIKPAYMNYWQRIRMVTRNDMNKMVTVLDLITVLIFIKDGVFEPMVQFEGTQMLNDNETVLTFNCSTTTVFLGCTVAVLVNSRTYDDIKSINNTCLHKDGICQPDRCACSVECNEFAWNTTVQSDSINDTFGCGSRLYKNGKTYKAKASLKWNGDDKHINFIVGRPDIVLTAADLLTSLLQTGPVDFITVPQSLEIINVGPSTTVSDPYSSENGLYVLYVLVGSLLSACGIAIVKNLMKDAKSKVCSRKGSGIPVEDIELEIARSTKMKLKYDTCTSKMSQSSAKSSMISRNTQFSKITCSSDEIEHM</sequence>
<dbReference type="AlphaFoldDB" id="A0A3L5TVP9"/>
<comment type="caution">
    <text evidence="2">The sequence shown here is derived from an EMBL/GenBank/DDBJ whole genome shotgun (WGS) entry which is preliminary data.</text>
</comment>
<dbReference type="Proteomes" id="UP000266721">
    <property type="component" value="Unassembled WGS sequence"/>
</dbReference>
<feature type="transmembrane region" description="Helical" evidence="1">
    <location>
        <begin position="241"/>
        <end position="259"/>
    </location>
</feature>
<feature type="non-terminal residue" evidence="2">
    <location>
        <position position="1"/>
    </location>
</feature>
<keyword evidence="3" id="KW-1185">Reference proteome</keyword>
<keyword evidence="1" id="KW-0812">Transmembrane</keyword>
<name>A0A3L5TVP9_MYTGA</name>
<gene>
    <name evidence="2" type="ORF">AM593_05756</name>
</gene>
<organism evidence="2 3">
    <name type="scientific">Mytilus galloprovincialis</name>
    <name type="common">Mediterranean mussel</name>
    <dbReference type="NCBI Taxonomy" id="29158"/>
    <lineage>
        <taxon>Eukaryota</taxon>
        <taxon>Metazoa</taxon>
        <taxon>Spiralia</taxon>
        <taxon>Lophotrochozoa</taxon>
        <taxon>Mollusca</taxon>
        <taxon>Bivalvia</taxon>
        <taxon>Autobranchia</taxon>
        <taxon>Pteriomorphia</taxon>
        <taxon>Mytilida</taxon>
        <taxon>Mytiloidea</taxon>
        <taxon>Mytilidae</taxon>
        <taxon>Mytilinae</taxon>
        <taxon>Mytilus</taxon>
    </lineage>
</organism>
<keyword evidence="1" id="KW-0472">Membrane</keyword>